<feature type="compositionally biased region" description="Basic residues" evidence="1">
    <location>
        <begin position="123"/>
        <end position="136"/>
    </location>
</feature>
<dbReference type="GO" id="GO:0031507">
    <property type="term" value="P:heterochromatin formation"/>
    <property type="evidence" value="ECO:0007669"/>
    <property type="project" value="InterPro"/>
</dbReference>
<dbReference type="OrthoDB" id="1939390at2759"/>
<gene>
    <name evidence="2" type="ORF">HHK36_018178</name>
</gene>
<feature type="compositionally biased region" description="Polar residues" evidence="1">
    <location>
        <begin position="197"/>
        <end position="209"/>
    </location>
</feature>
<feature type="compositionally biased region" description="Polar residues" evidence="1">
    <location>
        <begin position="282"/>
        <end position="296"/>
    </location>
</feature>
<proteinExistence type="predicted"/>
<name>A0A834YVG6_TETSI</name>
<feature type="compositionally biased region" description="Basic and acidic residues" evidence="1">
    <location>
        <begin position="1"/>
        <end position="18"/>
    </location>
</feature>
<feature type="region of interest" description="Disordered" evidence="1">
    <location>
        <begin position="1"/>
        <end position="159"/>
    </location>
</feature>
<dbReference type="Proteomes" id="UP000655225">
    <property type="component" value="Unassembled WGS sequence"/>
</dbReference>
<feature type="compositionally biased region" description="Low complexity" evidence="1">
    <location>
        <begin position="104"/>
        <end position="120"/>
    </location>
</feature>
<feature type="compositionally biased region" description="Basic and acidic residues" evidence="1">
    <location>
        <begin position="219"/>
        <end position="241"/>
    </location>
</feature>
<comment type="caution">
    <text evidence="2">The sequence shown here is derived from an EMBL/GenBank/DDBJ whole genome shotgun (WGS) entry which is preliminary data.</text>
</comment>
<keyword evidence="3" id="KW-1185">Reference proteome</keyword>
<protein>
    <submittedName>
        <fullName evidence="2">Uncharacterized protein</fullName>
    </submittedName>
</protein>
<organism evidence="2 3">
    <name type="scientific">Tetracentron sinense</name>
    <name type="common">Spur-leaf</name>
    <dbReference type="NCBI Taxonomy" id="13715"/>
    <lineage>
        <taxon>Eukaryota</taxon>
        <taxon>Viridiplantae</taxon>
        <taxon>Streptophyta</taxon>
        <taxon>Embryophyta</taxon>
        <taxon>Tracheophyta</taxon>
        <taxon>Spermatophyta</taxon>
        <taxon>Magnoliopsida</taxon>
        <taxon>Trochodendrales</taxon>
        <taxon>Trochodendraceae</taxon>
        <taxon>Tetracentron</taxon>
    </lineage>
</organism>
<dbReference type="PANTHER" id="PTHR35116:SF2">
    <property type="entry name" value="ATP-DEPENDENT HELICASE FAMILY PROTEIN-RELATED"/>
    <property type="match status" value="1"/>
</dbReference>
<sequence>MVNDTRSGHKIKDDDSNSSKRRQIGGKGTISGSARTDASILRRSARETPLKKQTASSFSSTRKSERLEKWTPPTPLVKRKSERVEKQRISSPLRRSERGEKCRLLSSSGSKKSMKGLSSSDTKRKKGKREKSRKQLTFKPRDRSKNEKQDPKAACIIPKEKRLDARSYRAFLSPQARSARRAMKTDIELKRQDKLSQGDNNNAGTSASIEVQDGEDECSEIKREEPRKEYFARSHERHLERSSYGLRKFADGTSSNHGEVESSHFNRKRKNCPEEALESENGDGSSKCSDSPLQSSPHEETVDDAEMVQVDCSARAELQTPELIESTSEGRPLATYVDLGRGDKVGTCKTKSNTVIMYSDASVTAASKEIYSSNADTVSSSHSGSKRSNFVESCVACSKRPRYSLL</sequence>
<evidence type="ECO:0000256" key="1">
    <source>
        <dbReference type="SAM" id="MobiDB-lite"/>
    </source>
</evidence>
<evidence type="ECO:0000313" key="3">
    <source>
        <dbReference type="Proteomes" id="UP000655225"/>
    </source>
</evidence>
<reference evidence="2 3" key="1">
    <citation type="submission" date="2020-04" db="EMBL/GenBank/DDBJ databases">
        <title>Plant Genome Project.</title>
        <authorList>
            <person name="Zhang R.-G."/>
        </authorList>
    </citation>
    <scope>NUCLEOTIDE SEQUENCE [LARGE SCALE GENOMIC DNA]</scope>
    <source>
        <strain evidence="2">YNK0</strain>
        <tissue evidence="2">Leaf</tissue>
    </source>
</reference>
<evidence type="ECO:0000313" key="2">
    <source>
        <dbReference type="EMBL" id="KAF8396554.1"/>
    </source>
</evidence>
<dbReference type="EMBL" id="JABCRI010000012">
    <property type="protein sequence ID" value="KAF8396554.1"/>
    <property type="molecule type" value="Genomic_DNA"/>
</dbReference>
<dbReference type="InterPro" id="IPR039322">
    <property type="entry name" value="MOM1"/>
</dbReference>
<feature type="region of interest" description="Disordered" evidence="1">
    <location>
        <begin position="174"/>
        <end position="302"/>
    </location>
</feature>
<dbReference type="PANTHER" id="PTHR35116">
    <property type="entry name" value="HELICASE PROTEIN MOM1"/>
    <property type="match status" value="1"/>
</dbReference>
<feature type="compositionally biased region" description="Basic and acidic residues" evidence="1">
    <location>
        <begin position="82"/>
        <end position="103"/>
    </location>
</feature>
<dbReference type="AlphaFoldDB" id="A0A834YVG6"/>
<feature type="compositionally biased region" description="Polar residues" evidence="1">
    <location>
        <begin position="51"/>
        <end position="61"/>
    </location>
</feature>
<feature type="compositionally biased region" description="Basic and acidic residues" evidence="1">
    <location>
        <begin position="139"/>
        <end position="151"/>
    </location>
</feature>
<dbReference type="OMA" id="CFKRQRY"/>
<feature type="compositionally biased region" description="Basic and acidic residues" evidence="1">
    <location>
        <begin position="183"/>
        <end position="196"/>
    </location>
</feature>
<accession>A0A834YVG6</accession>